<name>A0A1V9FZZ3_9BACT</name>
<dbReference type="CDD" id="cd06171">
    <property type="entry name" value="Sigma70_r4"/>
    <property type="match status" value="1"/>
</dbReference>
<dbReference type="GO" id="GO:0016987">
    <property type="term" value="F:sigma factor activity"/>
    <property type="evidence" value="ECO:0007669"/>
    <property type="project" value="UniProtKB-KW"/>
</dbReference>
<dbReference type="Pfam" id="PF04542">
    <property type="entry name" value="Sigma70_r2"/>
    <property type="match status" value="1"/>
</dbReference>
<keyword evidence="8" id="KW-1185">Reference proteome</keyword>
<dbReference type="GO" id="GO:0006352">
    <property type="term" value="P:DNA-templated transcription initiation"/>
    <property type="evidence" value="ECO:0007669"/>
    <property type="project" value="InterPro"/>
</dbReference>
<keyword evidence="3" id="KW-0731">Sigma factor</keyword>
<evidence type="ECO:0000256" key="3">
    <source>
        <dbReference type="ARBA" id="ARBA00023082"/>
    </source>
</evidence>
<evidence type="ECO:0008006" key="9">
    <source>
        <dbReference type="Google" id="ProtNLM"/>
    </source>
</evidence>
<gene>
    <name evidence="7" type="ORF">A3860_23485</name>
</gene>
<dbReference type="PANTHER" id="PTHR43133:SF46">
    <property type="entry name" value="RNA POLYMERASE SIGMA-70 FACTOR ECF SUBFAMILY"/>
    <property type="match status" value="1"/>
</dbReference>
<proteinExistence type="inferred from homology"/>
<dbReference type="SUPFAM" id="SSF88659">
    <property type="entry name" value="Sigma3 and sigma4 domains of RNA polymerase sigma factors"/>
    <property type="match status" value="1"/>
</dbReference>
<feature type="domain" description="RNA polymerase sigma-70 region 2" evidence="5">
    <location>
        <begin position="25"/>
        <end position="92"/>
    </location>
</feature>
<dbReference type="InterPro" id="IPR014327">
    <property type="entry name" value="RNA_pol_sigma70_bacteroid"/>
</dbReference>
<dbReference type="InterPro" id="IPR039425">
    <property type="entry name" value="RNA_pol_sigma-70-like"/>
</dbReference>
<dbReference type="NCBIfam" id="TIGR02985">
    <property type="entry name" value="Sig70_bacteroi1"/>
    <property type="match status" value="1"/>
</dbReference>
<comment type="caution">
    <text evidence="7">The sequence shown here is derived from an EMBL/GenBank/DDBJ whole genome shotgun (WGS) entry which is preliminary data.</text>
</comment>
<evidence type="ECO:0000256" key="1">
    <source>
        <dbReference type="ARBA" id="ARBA00010641"/>
    </source>
</evidence>
<evidence type="ECO:0000313" key="8">
    <source>
        <dbReference type="Proteomes" id="UP000192796"/>
    </source>
</evidence>
<evidence type="ECO:0000313" key="7">
    <source>
        <dbReference type="EMBL" id="OQP63897.1"/>
    </source>
</evidence>
<evidence type="ECO:0000259" key="5">
    <source>
        <dbReference type="Pfam" id="PF04542"/>
    </source>
</evidence>
<dbReference type="PANTHER" id="PTHR43133">
    <property type="entry name" value="RNA POLYMERASE ECF-TYPE SIGMA FACTO"/>
    <property type="match status" value="1"/>
</dbReference>
<dbReference type="Gene3D" id="1.10.1740.10">
    <property type="match status" value="1"/>
</dbReference>
<dbReference type="Gene3D" id="1.10.10.10">
    <property type="entry name" value="Winged helix-like DNA-binding domain superfamily/Winged helix DNA-binding domain"/>
    <property type="match status" value="1"/>
</dbReference>
<dbReference type="InterPro" id="IPR013324">
    <property type="entry name" value="RNA_pol_sigma_r3/r4-like"/>
</dbReference>
<keyword evidence="2" id="KW-0805">Transcription regulation</keyword>
<organism evidence="7 8">
    <name type="scientific">Niastella vici</name>
    <dbReference type="NCBI Taxonomy" id="1703345"/>
    <lineage>
        <taxon>Bacteria</taxon>
        <taxon>Pseudomonadati</taxon>
        <taxon>Bacteroidota</taxon>
        <taxon>Chitinophagia</taxon>
        <taxon>Chitinophagales</taxon>
        <taxon>Chitinophagaceae</taxon>
        <taxon>Niastella</taxon>
    </lineage>
</organism>
<dbReference type="InterPro" id="IPR013249">
    <property type="entry name" value="RNA_pol_sigma70_r4_t2"/>
</dbReference>
<evidence type="ECO:0000256" key="2">
    <source>
        <dbReference type="ARBA" id="ARBA00023015"/>
    </source>
</evidence>
<dbReference type="RefSeq" id="WP_081147562.1">
    <property type="nucleotide sequence ID" value="NZ_LVYD01000044.1"/>
</dbReference>
<dbReference type="InterPro" id="IPR014284">
    <property type="entry name" value="RNA_pol_sigma-70_dom"/>
</dbReference>
<evidence type="ECO:0000259" key="6">
    <source>
        <dbReference type="Pfam" id="PF08281"/>
    </source>
</evidence>
<dbReference type="STRING" id="1703345.A3860_23485"/>
<keyword evidence="4" id="KW-0804">Transcription</keyword>
<feature type="domain" description="RNA polymerase sigma factor 70 region 4 type 2" evidence="6">
    <location>
        <begin position="124"/>
        <end position="172"/>
    </location>
</feature>
<dbReference type="InterPro" id="IPR007627">
    <property type="entry name" value="RNA_pol_sigma70_r2"/>
</dbReference>
<dbReference type="AlphaFoldDB" id="A0A1V9FZZ3"/>
<accession>A0A1V9FZZ3</accession>
<dbReference type="InterPro" id="IPR036388">
    <property type="entry name" value="WH-like_DNA-bd_sf"/>
</dbReference>
<protein>
    <recommendedName>
        <fullName evidence="9">HTH luxR-type domain-containing protein</fullName>
    </recommendedName>
</protein>
<sequence length="195" mass="22279">MICLHNEKELLKNVAEGNQASFGIIYEAYHDALCQFVQKYVKATDLASDLVQDVFAHIWVKRVDLPAVDSFGAYIFTSVRNHTLNFLKKASRENTLKAAILHNYQPAVGNADYHLLASEYRQFIQDILNTLPPQTRTVFQLCREEGMSYDEAASHLGISRNAVKKHMVRSLKLFREKLHSDPHSALLLLLFFIKS</sequence>
<reference evidence="7 8" key="1">
    <citation type="submission" date="2016-03" db="EMBL/GenBank/DDBJ databases">
        <title>Niastella vici sp. nov., isolated from farmland soil.</title>
        <authorList>
            <person name="Chen L."/>
            <person name="Wang D."/>
            <person name="Yang S."/>
            <person name="Wang G."/>
        </authorList>
    </citation>
    <scope>NUCLEOTIDE SEQUENCE [LARGE SCALE GENOMIC DNA]</scope>
    <source>
        <strain evidence="7 8">DJ57</strain>
    </source>
</reference>
<comment type="similarity">
    <text evidence="1">Belongs to the sigma-70 factor family. ECF subfamily.</text>
</comment>
<dbReference type="InterPro" id="IPR013325">
    <property type="entry name" value="RNA_pol_sigma_r2"/>
</dbReference>
<dbReference type="SUPFAM" id="SSF88946">
    <property type="entry name" value="Sigma2 domain of RNA polymerase sigma factors"/>
    <property type="match status" value="1"/>
</dbReference>
<dbReference type="NCBIfam" id="TIGR02937">
    <property type="entry name" value="sigma70-ECF"/>
    <property type="match status" value="1"/>
</dbReference>
<dbReference type="EMBL" id="LVYD01000044">
    <property type="protein sequence ID" value="OQP63897.1"/>
    <property type="molecule type" value="Genomic_DNA"/>
</dbReference>
<evidence type="ECO:0000256" key="4">
    <source>
        <dbReference type="ARBA" id="ARBA00023163"/>
    </source>
</evidence>
<dbReference type="GO" id="GO:0003677">
    <property type="term" value="F:DNA binding"/>
    <property type="evidence" value="ECO:0007669"/>
    <property type="project" value="InterPro"/>
</dbReference>
<dbReference type="Pfam" id="PF08281">
    <property type="entry name" value="Sigma70_r4_2"/>
    <property type="match status" value="1"/>
</dbReference>
<dbReference type="Proteomes" id="UP000192796">
    <property type="component" value="Unassembled WGS sequence"/>
</dbReference>